<reference evidence="1 2" key="1">
    <citation type="journal article" date="2018" name="Mol. Plant">
        <title>The genome of Artemisia annua provides insight into the evolution of Asteraceae family and artemisinin biosynthesis.</title>
        <authorList>
            <person name="Shen Q."/>
            <person name="Zhang L."/>
            <person name="Liao Z."/>
            <person name="Wang S."/>
            <person name="Yan T."/>
            <person name="Shi P."/>
            <person name="Liu M."/>
            <person name="Fu X."/>
            <person name="Pan Q."/>
            <person name="Wang Y."/>
            <person name="Lv Z."/>
            <person name="Lu X."/>
            <person name="Zhang F."/>
            <person name="Jiang W."/>
            <person name="Ma Y."/>
            <person name="Chen M."/>
            <person name="Hao X."/>
            <person name="Li L."/>
            <person name="Tang Y."/>
            <person name="Lv G."/>
            <person name="Zhou Y."/>
            <person name="Sun X."/>
            <person name="Brodelius P.E."/>
            <person name="Rose J.K.C."/>
            <person name="Tang K."/>
        </authorList>
    </citation>
    <scope>NUCLEOTIDE SEQUENCE [LARGE SCALE GENOMIC DNA]</scope>
    <source>
        <strain evidence="2">cv. Huhao1</strain>
        <tissue evidence="1">Leaf</tissue>
    </source>
</reference>
<name>A0A2U1KTR3_ARTAN</name>
<gene>
    <name evidence="1" type="ORF">CTI12_AA565530</name>
</gene>
<keyword evidence="2" id="KW-1185">Reference proteome</keyword>
<dbReference type="AlphaFoldDB" id="A0A2U1KTR3"/>
<evidence type="ECO:0000313" key="2">
    <source>
        <dbReference type="Proteomes" id="UP000245207"/>
    </source>
</evidence>
<dbReference type="EMBL" id="PKPP01014022">
    <property type="protein sequence ID" value="PWA40144.1"/>
    <property type="molecule type" value="Genomic_DNA"/>
</dbReference>
<evidence type="ECO:0000313" key="1">
    <source>
        <dbReference type="EMBL" id="PWA40144.1"/>
    </source>
</evidence>
<proteinExistence type="predicted"/>
<organism evidence="1 2">
    <name type="scientific">Artemisia annua</name>
    <name type="common">Sweet wormwood</name>
    <dbReference type="NCBI Taxonomy" id="35608"/>
    <lineage>
        <taxon>Eukaryota</taxon>
        <taxon>Viridiplantae</taxon>
        <taxon>Streptophyta</taxon>
        <taxon>Embryophyta</taxon>
        <taxon>Tracheophyta</taxon>
        <taxon>Spermatophyta</taxon>
        <taxon>Magnoliopsida</taxon>
        <taxon>eudicotyledons</taxon>
        <taxon>Gunneridae</taxon>
        <taxon>Pentapetalae</taxon>
        <taxon>asterids</taxon>
        <taxon>campanulids</taxon>
        <taxon>Asterales</taxon>
        <taxon>Asteraceae</taxon>
        <taxon>Asteroideae</taxon>
        <taxon>Anthemideae</taxon>
        <taxon>Artemisiinae</taxon>
        <taxon>Artemisia</taxon>
    </lineage>
</organism>
<dbReference type="Proteomes" id="UP000245207">
    <property type="component" value="Unassembled WGS sequence"/>
</dbReference>
<sequence length="119" mass="13828">MDSLVRLLELAYSARSVNISDVMYLGFQREVQEEQGWLSFLHGCFVYVADRLAYLDAIIWELELCRERISVVRFLVELRSGDDVVLADAVTYFRSIREFEASAAHIARRRQFVTRFSGV</sequence>
<accession>A0A2U1KTR3</accession>
<protein>
    <submittedName>
        <fullName evidence="1">Uncharacterized protein</fullName>
    </submittedName>
</protein>
<comment type="caution">
    <text evidence="1">The sequence shown here is derived from an EMBL/GenBank/DDBJ whole genome shotgun (WGS) entry which is preliminary data.</text>
</comment>